<feature type="transmembrane region" description="Helical" evidence="8">
    <location>
        <begin position="359"/>
        <end position="379"/>
    </location>
</feature>
<comment type="function">
    <text evidence="1">Probable amino-acid or metabolite transport protein.</text>
</comment>
<evidence type="ECO:0000313" key="12">
    <source>
        <dbReference type="Proteomes" id="UP000465302"/>
    </source>
</evidence>
<dbReference type="InterPro" id="IPR050367">
    <property type="entry name" value="APC_superfamily"/>
</dbReference>
<feature type="transmembrane region" description="Helical" evidence="8">
    <location>
        <begin position="259"/>
        <end position="277"/>
    </location>
</feature>
<feature type="transmembrane region" description="Helical" evidence="8">
    <location>
        <begin position="57"/>
        <end position="77"/>
    </location>
</feature>
<dbReference type="InterPro" id="IPR002293">
    <property type="entry name" value="AA/rel_permease1"/>
</dbReference>
<reference evidence="9 12" key="2">
    <citation type="journal article" date="2019" name="Emerg. Microbes Infect.">
        <title>Comprehensive subspecies identification of 175 nontuberculous mycobacteria species based on 7547 genomic profiles.</title>
        <authorList>
            <person name="Matsumoto Y."/>
            <person name="Kinjo T."/>
            <person name="Motooka D."/>
            <person name="Nabeya D."/>
            <person name="Jung N."/>
            <person name="Uechi K."/>
            <person name="Horii T."/>
            <person name="Iida T."/>
            <person name="Fujita J."/>
            <person name="Nakamura S."/>
        </authorList>
    </citation>
    <scope>NUCLEOTIDE SEQUENCE [LARGE SCALE GENOMIC DNA]</scope>
    <source>
        <strain evidence="9 12">JCM 6377</strain>
    </source>
</reference>
<feature type="transmembrane region" description="Helical" evidence="8">
    <location>
        <begin position="217"/>
        <end position="239"/>
    </location>
</feature>
<feature type="transmembrane region" description="Helical" evidence="8">
    <location>
        <begin position="391"/>
        <end position="414"/>
    </location>
</feature>
<comment type="subcellular location">
    <subcellularLocation>
        <location evidence="2">Cell membrane</location>
        <topology evidence="2">Multi-pass membrane protein</topology>
    </subcellularLocation>
</comment>
<accession>A0A2A7MSX2</accession>
<gene>
    <name evidence="10" type="ORF">CQY20_26440</name>
    <name evidence="9" type="ORF">MAGR_11460</name>
</gene>
<feature type="transmembrane region" description="Helical" evidence="8">
    <location>
        <begin position="150"/>
        <end position="168"/>
    </location>
</feature>
<dbReference type="AlphaFoldDB" id="A0A2A7MSX2"/>
<reference evidence="9" key="3">
    <citation type="submission" date="2020-02" db="EMBL/GenBank/DDBJ databases">
        <authorList>
            <person name="Matsumoto Y."/>
            <person name="Motooka D."/>
            <person name="Nakamura S."/>
        </authorList>
    </citation>
    <scope>NUCLEOTIDE SEQUENCE</scope>
    <source>
        <strain evidence="9">JCM 6377</strain>
    </source>
</reference>
<protein>
    <submittedName>
        <fullName evidence="10">Amino acid ABC transporter permease</fullName>
    </submittedName>
</protein>
<keyword evidence="6 8" id="KW-1133">Transmembrane helix</keyword>
<evidence type="ECO:0000256" key="6">
    <source>
        <dbReference type="ARBA" id="ARBA00022989"/>
    </source>
</evidence>
<dbReference type="EMBL" id="PDCP01000071">
    <property type="protein sequence ID" value="PEG34248.1"/>
    <property type="molecule type" value="Genomic_DNA"/>
</dbReference>
<dbReference type="Gene3D" id="1.20.1740.10">
    <property type="entry name" value="Amino acid/polyamine transporter I"/>
    <property type="match status" value="1"/>
</dbReference>
<reference evidence="10 11" key="1">
    <citation type="submission" date="2017-10" db="EMBL/GenBank/DDBJ databases">
        <title>The new phylogeny of genus Mycobacterium.</title>
        <authorList>
            <person name="Tortoli E."/>
            <person name="Trovato A."/>
            <person name="Cirillo D.M."/>
        </authorList>
    </citation>
    <scope>NUCLEOTIDE SEQUENCE [LARGE SCALE GENOMIC DNA]</scope>
    <source>
        <strain evidence="10 11">CCUG37673</strain>
    </source>
</reference>
<comment type="caution">
    <text evidence="10">The sequence shown here is derived from an EMBL/GenBank/DDBJ whole genome shotgun (WGS) entry which is preliminary data.</text>
</comment>
<dbReference type="EMBL" id="BLKS01000001">
    <property type="protein sequence ID" value="GFG49705.1"/>
    <property type="molecule type" value="Genomic_DNA"/>
</dbReference>
<dbReference type="Proteomes" id="UP000220914">
    <property type="component" value="Unassembled WGS sequence"/>
</dbReference>
<keyword evidence="7 8" id="KW-0472">Membrane</keyword>
<keyword evidence="4" id="KW-1003">Cell membrane</keyword>
<evidence type="ECO:0000256" key="1">
    <source>
        <dbReference type="ARBA" id="ARBA00002249"/>
    </source>
</evidence>
<evidence type="ECO:0000313" key="9">
    <source>
        <dbReference type="EMBL" id="GFG49705.1"/>
    </source>
</evidence>
<dbReference type="OrthoDB" id="9762947at2"/>
<keyword evidence="11" id="KW-1185">Reference proteome</keyword>
<comment type="similarity">
    <text evidence="3">Belongs to the amino acid-polyamine-organocation (APC) superfamily.</text>
</comment>
<evidence type="ECO:0000256" key="8">
    <source>
        <dbReference type="SAM" id="Phobius"/>
    </source>
</evidence>
<organism evidence="10 11">
    <name type="scientific">Mycolicibacterium agri</name>
    <name type="common">Mycobacterium agri</name>
    <dbReference type="NCBI Taxonomy" id="36811"/>
    <lineage>
        <taxon>Bacteria</taxon>
        <taxon>Bacillati</taxon>
        <taxon>Actinomycetota</taxon>
        <taxon>Actinomycetes</taxon>
        <taxon>Mycobacteriales</taxon>
        <taxon>Mycobacteriaceae</taxon>
        <taxon>Mycolicibacterium</taxon>
    </lineage>
</organism>
<dbReference type="Proteomes" id="UP000465302">
    <property type="component" value="Unassembled WGS sequence"/>
</dbReference>
<name>A0A2A7MSX2_MYCAG</name>
<feature type="transmembrane region" description="Helical" evidence="8">
    <location>
        <begin position="434"/>
        <end position="452"/>
    </location>
</feature>
<evidence type="ECO:0000256" key="2">
    <source>
        <dbReference type="ARBA" id="ARBA00004651"/>
    </source>
</evidence>
<dbReference type="Pfam" id="PF13520">
    <property type="entry name" value="AA_permease_2"/>
    <property type="match status" value="1"/>
</dbReference>
<feature type="transmembrane region" description="Helical" evidence="8">
    <location>
        <begin position="175"/>
        <end position="197"/>
    </location>
</feature>
<feature type="transmembrane region" description="Helical" evidence="8">
    <location>
        <begin position="311"/>
        <end position="331"/>
    </location>
</feature>
<evidence type="ECO:0000256" key="5">
    <source>
        <dbReference type="ARBA" id="ARBA00022692"/>
    </source>
</evidence>
<sequence length="533" mass="57432">MADNTRAVGSVTYREAEHGYFEKRQLRRHAAFWSLWALGVGAVISGDFYGWNLGLDAGGFGGLLIAAVVITIMYYGLCFSIAEMSPALPHTGGAYSFSRSAMGPWGGFITGLAENMEYVITPAVVVGAMGFLSHDIVYDLTGTTGWWNSPVLWWAVYYIIFVGINILGIEITMRFTVAITVAALAVLVFFFLSVLFSGKFDASLLTNIPPEEGGNSFLPKGIAGIFPALPFAIWFYLAIEELPLAAEESHDPKRDIPRATIWGLTTLMFLGVGILFLNTGVGGGAAEIGTSATPFFDGFKAVFGEGVGSSLLGILALIGLIASFFTIIYAYGRNTYSLSRAGYFPQVLSLTHGTRHTPYVALIAGAVIGYILSLVIYFLGQSESAVAGKIVGALLYMAVFGAVISYFMQSLAFIVLRRRLPHIERPYRSPVGQWGAAIAGAIALVALVSLFLNEDYRPGVYGTAVYFVIGLIYFAVRGRHKLVLSPEEEFAMSHGRHGANLQEEGYGTVSVADIAAEEEAASRSSDDESSSRR</sequence>
<evidence type="ECO:0000256" key="3">
    <source>
        <dbReference type="ARBA" id="ARBA00009523"/>
    </source>
</evidence>
<evidence type="ECO:0000313" key="10">
    <source>
        <dbReference type="EMBL" id="PEG34248.1"/>
    </source>
</evidence>
<dbReference type="GO" id="GO:0022857">
    <property type="term" value="F:transmembrane transporter activity"/>
    <property type="evidence" value="ECO:0007669"/>
    <property type="project" value="InterPro"/>
</dbReference>
<dbReference type="PANTHER" id="PTHR42770:SF7">
    <property type="entry name" value="MEMBRANE PROTEIN"/>
    <property type="match status" value="1"/>
</dbReference>
<dbReference type="PIRSF" id="PIRSF006060">
    <property type="entry name" value="AA_transporter"/>
    <property type="match status" value="1"/>
</dbReference>
<feature type="transmembrane region" description="Helical" evidence="8">
    <location>
        <begin position="458"/>
        <end position="476"/>
    </location>
</feature>
<evidence type="ECO:0000256" key="4">
    <source>
        <dbReference type="ARBA" id="ARBA00022475"/>
    </source>
</evidence>
<feature type="transmembrane region" description="Helical" evidence="8">
    <location>
        <begin position="30"/>
        <end position="51"/>
    </location>
</feature>
<dbReference type="GO" id="GO:0005886">
    <property type="term" value="C:plasma membrane"/>
    <property type="evidence" value="ECO:0007669"/>
    <property type="project" value="UniProtKB-SubCell"/>
</dbReference>
<proteinExistence type="inferred from homology"/>
<evidence type="ECO:0000256" key="7">
    <source>
        <dbReference type="ARBA" id="ARBA00023136"/>
    </source>
</evidence>
<keyword evidence="5 8" id="KW-0812">Transmembrane</keyword>
<evidence type="ECO:0000313" key="11">
    <source>
        <dbReference type="Proteomes" id="UP000220914"/>
    </source>
</evidence>
<dbReference type="RefSeq" id="WP_097943125.1">
    <property type="nucleotide sequence ID" value="NZ_BLKS01000001.1"/>
</dbReference>
<dbReference type="PANTHER" id="PTHR42770">
    <property type="entry name" value="AMINO ACID TRANSPORTER-RELATED"/>
    <property type="match status" value="1"/>
</dbReference>